<evidence type="ECO:0000256" key="3">
    <source>
        <dbReference type="ARBA" id="ARBA00022448"/>
    </source>
</evidence>
<comment type="caution">
    <text evidence="8">The sequence shown here is derived from an EMBL/GenBank/DDBJ whole genome shotgun (WGS) entry which is preliminary data.</text>
</comment>
<evidence type="ECO:0000313" key="8">
    <source>
        <dbReference type="EMBL" id="TDS16073.1"/>
    </source>
</evidence>
<dbReference type="Pfam" id="PF02321">
    <property type="entry name" value="OEP"/>
    <property type="match status" value="2"/>
</dbReference>
<keyword evidence="7" id="KW-0998">Cell outer membrane</keyword>
<dbReference type="GO" id="GO:0015562">
    <property type="term" value="F:efflux transmembrane transporter activity"/>
    <property type="evidence" value="ECO:0007669"/>
    <property type="project" value="InterPro"/>
</dbReference>
<dbReference type="GO" id="GO:0009279">
    <property type="term" value="C:cell outer membrane"/>
    <property type="evidence" value="ECO:0007669"/>
    <property type="project" value="UniProtKB-SubCell"/>
</dbReference>
<evidence type="ECO:0000256" key="1">
    <source>
        <dbReference type="ARBA" id="ARBA00004442"/>
    </source>
</evidence>
<dbReference type="EMBL" id="SNZV01000002">
    <property type="protein sequence ID" value="TDS16073.1"/>
    <property type="molecule type" value="Genomic_DNA"/>
</dbReference>
<protein>
    <submittedName>
        <fullName evidence="8">Outer membrane protein</fullName>
    </submittedName>
</protein>
<keyword evidence="6" id="KW-0472">Membrane</keyword>
<keyword evidence="5" id="KW-0812">Transmembrane</keyword>
<proteinExistence type="inferred from homology"/>
<comment type="similarity">
    <text evidence="2">Belongs to the outer membrane factor (OMF) (TC 1.B.17) family.</text>
</comment>
<sequence length="444" mass="50886">MTKFLIVTFLNFTQSLLFAQETKYWTLKNCVDYALETNTEIQRQQVDVAMKTTGVRIAKKERLPSITGYSNVHSIFGRSQDIFGNIQRNDNLNSNMGLTSEIMLYNFGALKSQARKSKLETEIAELEMDIIKRTVTIQIVQAYLELLLKQSILQTHDSAVTNAHSLHMRAKLTYEAGSTSQSELYEAKATLVRAQQEQAVAKLAMDRAKLNLAQLMLLDDHSQLLIKFDAGTNTFRLPNSLSESDAYSASYIIDPKVKQIGKRLLENEMERKIIRGDRHPRVTGSATFGSTYFNPFAFQQRLGNFFTQTGNNFAQQVAITANIPIFNKGQTRLKLKQIDLSRVGIELDEQLQKQEIRKEIQQILFDFRSNQEQYIHAKEVLTYTEKAMEFAKKSYEAGRSSIYDYNNSRNNFIQAQNAVLEARYSTIFSYKMLLYQTTGSYDDE</sequence>
<keyword evidence="4" id="KW-1134">Transmembrane beta strand</keyword>
<name>A0A4R7D4Q2_9SPHI</name>
<organism evidence="8 9">
    <name type="scientific">Sphingobacterium paludis</name>
    <dbReference type="NCBI Taxonomy" id="1476465"/>
    <lineage>
        <taxon>Bacteria</taxon>
        <taxon>Pseudomonadati</taxon>
        <taxon>Bacteroidota</taxon>
        <taxon>Sphingobacteriia</taxon>
        <taxon>Sphingobacteriales</taxon>
        <taxon>Sphingobacteriaceae</taxon>
        <taxon>Sphingobacterium</taxon>
    </lineage>
</organism>
<reference evidence="8 9" key="1">
    <citation type="submission" date="2019-03" db="EMBL/GenBank/DDBJ databases">
        <title>Genomic Encyclopedia of Type Strains, Phase III (KMG-III): the genomes of soil and plant-associated and newly described type strains.</title>
        <authorList>
            <person name="Whitman W."/>
        </authorList>
    </citation>
    <scope>NUCLEOTIDE SEQUENCE [LARGE SCALE GENOMIC DNA]</scope>
    <source>
        <strain evidence="8 9">CGMCC 1.12801</strain>
    </source>
</reference>
<evidence type="ECO:0000256" key="5">
    <source>
        <dbReference type="ARBA" id="ARBA00022692"/>
    </source>
</evidence>
<evidence type="ECO:0000256" key="2">
    <source>
        <dbReference type="ARBA" id="ARBA00007613"/>
    </source>
</evidence>
<dbReference type="InterPro" id="IPR003423">
    <property type="entry name" value="OMP_efflux"/>
</dbReference>
<dbReference type="PANTHER" id="PTHR30026:SF20">
    <property type="entry name" value="OUTER MEMBRANE PROTEIN TOLC"/>
    <property type="match status" value="1"/>
</dbReference>
<dbReference type="AlphaFoldDB" id="A0A4R7D4Q2"/>
<dbReference type="Gene3D" id="1.20.1600.10">
    <property type="entry name" value="Outer membrane efflux proteins (OEP)"/>
    <property type="match status" value="1"/>
</dbReference>
<dbReference type="PANTHER" id="PTHR30026">
    <property type="entry name" value="OUTER MEMBRANE PROTEIN TOLC"/>
    <property type="match status" value="1"/>
</dbReference>
<dbReference type="SUPFAM" id="SSF56954">
    <property type="entry name" value="Outer membrane efflux proteins (OEP)"/>
    <property type="match status" value="1"/>
</dbReference>
<keyword evidence="3" id="KW-0813">Transport</keyword>
<evidence type="ECO:0000256" key="4">
    <source>
        <dbReference type="ARBA" id="ARBA00022452"/>
    </source>
</evidence>
<dbReference type="GO" id="GO:1990281">
    <property type="term" value="C:efflux pump complex"/>
    <property type="evidence" value="ECO:0007669"/>
    <property type="project" value="TreeGrafter"/>
</dbReference>
<evidence type="ECO:0000256" key="7">
    <source>
        <dbReference type="ARBA" id="ARBA00023237"/>
    </source>
</evidence>
<evidence type="ECO:0000256" key="6">
    <source>
        <dbReference type="ARBA" id="ARBA00023136"/>
    </source>
</evidence>
<dbReference type="GO" id="GO:0015288">
    <property type="term" value="F:porin activity"/>
    <property type="evidence" value="ECO:0007669"/>
    <property type="project" value="TreeGrafter"/>
</dbReference>
<keyword evidence="9" id="KW-1185">Reference proteome</keyword>
<dbReference type="InterPro" id="IPR051906">
    <property type="entry name" value="TolC-like"/>
</dbReference>
<comment type="subcellular location">
    <subcellularLocation>
        <location evidence="1">Cell outer membrane</location>
    </subcellularLocation>
</comment>
<evidence type="ECO:0000313" key="9">
    <source>
        <dbReference type="Proteomes" id="UP000294752"/>
    </source>
</evidence>
<gene>
    <name evidence="8" type="ORF">B0I21_102398</name>
</gene>
<accession>A0A4R7D4Q2</accession>
<dbReference type="Proteomes" id="UP000294752">
    <property type="component" value="Unassembled WGS sequence"/>
</dbReference>
<dbReference type="RefSeq" id="WP_166637776.1">
    <property type="nucleotide sequence ID" value="NZ_SNZV01000002.1"/>
</dbReference>